<dbReference type="Proteomes" id="UP001595776">
    <property type="component" value="Unassembled WGS sequence"/>
</dbReference>
<protein>
    <submittedName>
        <fullName evidence="2">Uncharacterized protein</fullName>
    </submittedName>
</protein>
<keyword evidence="1" id="KW-1133">Transmembrane helix</keyword>
<gene>
    <name evidence="2" type="ORF">ACFO5Q_09805</name>
</gene>
<name>A0ABV8UBN2_9PROT</name>
<dbReference type="RefSeq" id="WP_068149994.1">
    <property type="nucleotide sequence ID" value="NZ_JBHSCR010000006.1"/>
</dbReference>
<feature type="transmembrane region" description="Helical" evidence="1">
    <location>
        <begin position="73"/>
        <end position="95"/>
    </location>
</feature>
<organism evidence="2 3">
    <name type="scientific">Kordiimonas lipolytica</name>
    <dbReference type="NCBI Taxonomy" id="1662421"/>
    <lineage>
        <taxon>Bacteria</taxon>
        <taxon>Pseudomonadati</taxon>
        <taxon>Pseudomonadota</taxon>
        <taxon>Alphaproteobacteria</taxon>
        <taxon>Kordiimonadales</taxon>
        <taxon>Kordiimonadaceae</taxon>
        <taxon>Kordiimonas</taxon>
    </lineage>
</organism>
<keyword evidence="1" id="KW-0812">Transmembrane</keyword>
<comment type="caution">
    <text evidence="2">The sequence shown here is derived from an EMBL/GenBank/DDBJ whole genome shotgun (WGS) entry which is preliminary data.</text>
</comment>
<proteinExistence type="predicted"/>
<sequence length="191" mass="21378">MQQAIRNAVLNPIQLIFYAFHFWKPVRQFAASTQAFSYHKINTDAFLLKGAIVYFILELIALHFIVMKLAPEVLWQVFAIGVFTILYFVGMLVAWRLWPVTLSGNGLTVRTGLGNLYHIELADIESVQASAAGIDVAEDANILKLTILAQPNVLIRVKPGGLPRNGLFRKTPYDGIAFFLDDPESFRKALA</sequence>
<keyword evidence="1" id="KW-0472">Membrane</keyword>
<accession>A0ABV8UBN2</accession>
<reference evidence="3" key="1">
    <citation type="journal article" date="2019" name="Int. J. Syst. Evol. Microbiol.">
        <title>The Global Catalogue of Microorganisms (GCM) 10K type strain sequencing project: providing services to taxonomists for standard genome sequencing and annotation.</title>
        <authorList>
            <consortium name="The Broad Institute Genomics Platform"/>
            <consortium name="The Broad Institute Genome Sequencing Center for Infectious Disease"/>
            <person name="Wu L."/>
            <person name="Ma J."/>
        </authorList>
    </citation>
    <scope>NUCLEOTIDE SEQUENCE [LARGE SCALE GENOMIC DNA]</scope>
    <source>
        <strain evidence="3">CGMCC 1.15304</strain>
    </source>
</reference>
<evidence type="ECO:0000313" key="3">
    <source>
        <dbReference type="Proteomes" id="UP001595776"/>
    </source>
</evidence>
<evidence type="ECO:0000256" key="1">
    <source>
        <dbReference type="SAM" id="Phobius"/>
    </source>
</evidence>
<keyword evidence="3" id="KW-1185">Reference proteome</keyword>
<dbReference type="EMBL" id="JBHSCR010000006">
    <property type="protein sequence ID" value="MFC4348138.1"/>
    <property type="molecule type" value="Genomic_DNA"/>
</dbReference>
<evidence type="ECO:0000313" key="2">
    <source>
        <dbReference type="EMBL" id="MFC4348138.1"/>
    </source>
</evidence>
<feature type="transmembrane region" description="Helical" evidence="1">
    <location>
        <begin position="46"/>
        <end position="67"/>
    </location>
</feature>